<feature type="signal peptide" evidence="1">
    <location>
        <begin position="1"/>
        <end position="15"/>
    </location>
</feature>
<protein>
    <submittedName>
        <fullName evidence="2">Ribonuclease H-like domain-containing protein</fullName>
    </submittedName>
</protein>
<reference evidence="2" key="1">
    <citation type="journal article" date="2019" name="Sci. Rep.">
        <title>Draft genome of Tanacetum cinerariifolium, the natural source of mosquito coil.</title>
        <authorList>
            <person name="Yamashiro T."/>
            <person name="Shiraishi A."/>
            <person name="Satake H."/>
            <person name="Nakayama K."/>
        </authorList>
    </citation>
    <scope>NUCLEOTIDE SEQUENCE</scope>
</reference>
<gene>
    <name evidence="2" type="ORF">Tci_903297</name>
</gene>
<accession>A0A699VC69</accession>
<feature type="non-terminal residue" evidence="2">
    <location>
        <position position="1"/>
    </location>
</feature>
<dbReference type="EMBL" id="BKCJ011412985">
    <property type="protein sequence ID" value="GFD31328.1"/>
    <property type="molecule type" value="Genomic_DNA"/>
</dbReference>
<evidence type="ECO:0000313" key="2">
    <source>
        <dbReference type="EMBL" id="GFD31328.1"/>
    </source>
</evidence>
<organism evidence="2">
    <name type="scientific">Tanacetum cinerariifolium</name>
    <name type="common">Dalmatian daisy</name>
    <name type="synonym">Chrysanthemum cinerariifolium</name>
    <dbReference type="NCBI Taxonomy" id="118510"/>
    <lineage>
        <taxon>Eukaryota</taxon>
        <taxon>Viridiplantae</taxon>
        <taxon>Streptophyta</taxon>
        <taxon>Embryophyta</taxon>
        <taxon>Tracheophyta</taxon>
        <taxon>Spermatophyta</taxon>
        <taxon>Magnoliopsida</taxon>
        <taxon>eudicotyledons</taxon>
        <taxon>Gunneridae</taxon>
        <taxon>Pentapetalae</taxon>
        <taxon>asterids</taxon>
        <taxon>campanulids</taxon>
        <taxon>Asterales</taxon>
        <taxon>Asteraceae</taxon>
        <taxon>Asteroideae</taxon>
        <taxon>Anthemideae</taxon>
        <taxon>Anthemidinae</taxon>
        <taxon>Tanacetum</taxon>
    </lineage>
</organism>
<sequence length="85" mass="9462">GIRMVLSRLLGLGFSDLQLMLPMMGLLSHCILVTHDSSEMFLSQREYATEVLEHTHMVGCNSIRTPADPKSKLGDRGHPVLDLML</sequence>
<evidence type="ECO:0000256" key="1">
    <source>
        <dbReference type="SAM" id="SignalP"/>
    </source>
</evidence>
<keyword evidence="1" id="KW-0732">Signal</keyword>
<comment type="caution">
    <text evidence="2">The sequence shown here is derived from an EMBL/GenBank/DDBJ whole genome shotgun (WGS) entry which is preliminary data.</text>
</comment>
<proteinExistence type="predicted"/>
<name>A0A699VC69_TANCI</name>
<feature type="chain" id="PRO_5025630129" evidence="1">
    <location>
        <begin position="16"/>
        <end position="85"/>
    </location>
</feature>
<dbReference type="AlphaFoldDB" id="A0A699VC69"/>